<sequence>MNIEEAIAATLADWHANPFGWADANCDFSVADYVVRLTGRDPAAEWRGRCSGESEAHRLKDEAGGNAALIRQGMLSAGACVVDTPALGDVVACRLRGLELPGIYLEPYAAFRSPAGVLRSRMHELIEAYRCV</sequence>
<dbReference type="OrthoDB" id="6586924at2"/>
<dbReference type="AlphaFoldDB" id="A0A506UDZ8"/>
<organism evidence="2 3">
    <name type="scientific">Pararhizobium mangrovi</name>
    <dbReference type="NCBI Taxonomy" id="2590452"/>
    <lineage>
        <taxon>Bacteria</taxon>
        <taxon>Pseudomonadati</taxon>
        <taxon>Pseudomonadota</taxon>
        <taxon>Alphaproteobacteria</taxon>
        <taxon>Hyphomicrobiales</taxon>
        <taxon>Rhizobiaceae</taxon>
        <taxon>Rhizobium/Agrobacterium group</taxon>
        <taxon>Pararhizobium</taxon>
    </lineage>
</organism>
<gene>
    <name evidence="2" type="ORF">FJU11_02960</name>
</gene>
<accession>A0A506UDZ8</accession>
<dbReference type="Pfam" id="PF22262">
    <property type="entry name" value="DUF6950"/>
    <property type="match status" value="1"/>
</dbReference>
<evidence type="ECO:0000313" key="2">
    <source>
        <dbReference type="EMBL" id="TPW31174.1"/>
    </source>
</evidence>
<dbReference type="EMBL" id="VHLH01000004">
    <property type="protein sequence ID" value="TPW31174.1"/>
    <property type="molecule type" value="Genomic_DNA"/>
</dbReference>
<keyword evidence="3" id="KW-1185">Reference proteome</keyword>
<evidence type="ECO:0000313" key="3">
    <source>
        <dbReference type="Proteomes" id="UP000320314"/>
    </source>
</evidence>
<comment type="caution">
    <text evidence="2">The sequence shown here is derived from an EMBL/GenBank/DDBJ whole genome shotgun (WGS) entry which is preliminary data.</text>
</comment>
<evidence type="ECO:0000259" key="1">
    <source>
        <dbReference type="Pfam" id="PF22262"/>
    </source>
</evidence>
<reference evidence="2 3" key="1">
    <citation type="submission" date="2019-06" db="EMBL/GenBank/DDBJ databases">
        <authorList>
            <person name="Li M."/>
        </authorList>
    </citation>
    <scope>NUCLEOTIDE SEQUENCE [LARGE SCALE GENOMIC DNA]</scope>
    <source>
        <strain evidence="2 3">BGMRC6574</strain>
    </source>
</reference>
<dbReference type="RefSeq" id="WP_141165535.1">
    <property type="nucleotide sequence ID" value="NZ_VHLH01000004.1"/>
</dbReference>
<feature type="domain" description="DUF6950" evidence="1">
    <location>
        <begin position="4"/>
        <end position="130"/>
    </location>
</feature>
<dbReference type="InterPro" id="IPR053802">
    <property type="entry name" value="DUF6950"/>
</dbReference>
<name>A0A506UDZ8_9HYPH</name>
<dbReference type="Proteomes" id="UP000320314">
    <property type="component" value="Unassembled WGS sequence"/>
</dbReference>
<proteinExistence type="predicted"/>
<protein>
    <recommendedName>
        <fullName evidence="1">DUF6950 domain-containing protein</fullName>
    </recommendedName>
</protein>